<gene>
    <name evidence="1" type="ORF">CFR75_05975</name>
</gene>
<dbReference type="EMBL" id="NKUC01000009">
    <property type="protein sequence ID" value="PYD57366.1"/>
    <property type="molecule type" value="Genomic_DNA"/>
</dbReference>
<accession>A0A318PMP1</accession>
<dbReference type="Gene3D" id="3.10.450.50">
    <property type="match status" value="1"/>
</dbReference>
<dbReference type="SUPFAM" id="SSF54427">
    <property type="entry name" value="NTF2-like"/>
    <property type="match status" value="1"/>
</dbReference>
<sequence>MLLPFRNRCKILCQSLCTGSKKGLIVNKKNIPVSEYKNVRDLLERYVEALRTGSVDMMSGIFHKDVVTHGIVDGELVGGTGNLAAEFVRINGASPEITSHIDILDITPVTAVARIIIENDAIGSDCCEYVNLIKTDGKWSVFSKAFLQFDK</sequence>
<protein>
    <recommendedName>
        <fullName evidence="3">Nuclear transport factor 2 family protein</fullName>
    </recommendedName>
</protein>
<dbReference type="InterPro" id="IPR039437">
    <property type="entry name" value="FrzH/put_lumazine-bd"/>
</dbReference>
<dbReference type="Proteomes" id="UP000248257">
    <property type="component" value="Unassembled WGS sequence"/>
</dbReference>
<dbReference type="STRING" id="1220579.GCA_001571345_01202"/>
<proteinExistence type="predicted"/>
<dbReference type="AlphaFoldDB" id="A0A318PMP1"/>
<name>A0A318PMP1_KOMXY</name>
<reference evidence="1 2" key="1">
    <citation type="submission" date="2017-07" db="EMBL/GenBank/DDBJ databases">
        <title>A draft genome sequence of Komagataeibacter xylinus LMG 1515.</title>
        <authorList>
            <person name="Skraban J."/>
            <person name="Cleenwerck I."/>
            <person name="Vandamme P."/>
            <person name="Trcek J."/>
        </authorList>
    </citation>
    <scope>NUCLEOTIDE SEQUENCE [LARGE SCALE GENOMIC DNA]</scope>
    <source>
        <strain evidence="1 2">LMG 1515</strain>
    </source>
</reference>
<dbReference type="InterPro" id="IPR032710">
    <property type="entry name" value="NTF2-like_dom_sf"/>
</dbReference>
<dbReference type="OrthoDB" id="7451095at2"/>
<evidence type="ECO:0000313" key="2">
    <source>
        <dbReference type="Proteomes" id="UP000248257"/>
    </source>
</evidence>
<dbReference type="Pfam" id="PF12893">
    <property type="entry name" value="Lumazine_bd_2"/>
    <property type="match status" value="1"/>
</dbReference>
<comment type="caution">
    <text evidence="1">The sequence shown here is derived from an EMBL/GenBank/DDBJ whole genome shotgun (WGS) entry which is preliminary data.</text>
</comment>
<organism evidence="1 2">
    <name type="scientific">Komagataeibacter xylinus</name>
    <name type="common">Gluconacetobacter xylinus</name>
    <dbReference type="NCBI Taxonomy" id="28448"/>
    <lineage>
        <taxon>Bacteria</taxon>
        <taxon>Pseudomonadati</taxon>
        <taxon>Pseudomonadota</taxon>
        <taxon>Alphaproteobacteria</taxon>
        <taxon>Acetobacterales</taxon>
        <taxon>Acetobacteraceae</taxon>
        <taxon>Komagataeibacter</taxon>
    </lineage>
</organism>
<evidence type="ECO:0008006" key="3">
    <source>
        <dbReference type="Google" id="ProtNLM"/>
    </source>
</evidence>
<keyword evidence="2" id="KW-1185">Reference proteome</keyword>
<evidence type="ECO:0000313" key="1">
    <source>
        <dbReference type="EMBL" id="PYD57366.1"/>
    </source>
</evidence>